<evidence type="ECO:0000256" key="7">
    <source>
        <dbReference type="ARBA" id="ARBA00023170"/>
    </source>
</evidence>
<keyword evidence="11" id="KW-1185">Reference proteome</keyword>
<keyword evidence="3" id="KW-0812">Transmembrane</keyword>
<comment type="subcellular location">
    <subcellularLocation>
        <location evidence="1">Cell membrane</location>
        <topology evidence="1">Multi-pass membrane protein</topology>
    </subcellularLocation>
</comment>
<dbReference type="GO" id="GO:0071875">
    <property type="term" value="P:adrenergic receptor signaling pathway"/>
    <property type="evidence" value="ECO:0007669"/>
    <property type="project" value="UniProtKB-ARBA"/>
</dbReference>
<dbReference type="Gene3D" id="1.20.1070.10">
    <property type="entry name" value="Rhodopsin 7-helix transmembrane proteins"/>
    <property type="match status" value="1"/>
</dbReference>
<protein>
    <recommendedName>
        <fullName evidence="9">G-protein coupled receptors family 1 profile domain-containing protein</fullName>
    </recommendedName>
</protein>
<dbReference type="InterPro" id="IPR000276">
    <property type="entry name" value="GPCR_Rhodpsn"/>
</dbReference>
<evidence type="ECO:0000256" key="2">
    <source>
        <dbReference type="ARBA" id="ARBA00022475"/>
    </source>
</evidence>
<sequence length="102" mass="11606">MRTDFPLKKERKAAKTLGLIIGVFLFCRLPFFCVNVVHPLKGCSDSPLILEACSWLGYANSSLNPFLLFQQTLSTLIVMETCEAIGNRTQRYEESRNFDGKR</sequence>
<reference evidence="10 11" key="1">
    <citation type="journal article" date="2023" name="Mol. Biol. Evol.">
        <title>Genomics of Secondarily Temperate Adaptation in the Only Non-Antarctic Icefish.</title>
        <authorList>
            <person name="Rivera-Colon A.G."/>
            <person name="Rayamajhi N."/>
            <person name="Minhas B.F."/>
            <person name="Madrigal G."/>
            <person name="Bilyk K.T."/>
            <person name="Yoon V."/>
            <person name="Hune M."/>
            <person name="Gregory S."/>
            <person name="Cheng C.H.C."/>
            <person name="Catchen J.M."/>
        </authorList>
    </citation>
    <scope>NUCLEOTIDE SEQUENCE [LARGE SCALE GENOMIC DNA]</scope>
    <source>
        <strain evidence="10">JC2023a</strain>
    </source>
</reference>
<dbReference type="EMBL" id="JAULUE010002053">
    <property type="protein sequence ID" value="KAK5897185.1"/>
    <property type="molecule type" value="Genomic_DNA"/>
</dbReference>
<dbReference type="GO" id="GO:0004930">
    <property type="term" value="F:G protein-coupled receptor activity"/>
    <property type="evidence" value="ECO:0007669"/>
    <property type="project" value="UniProtKB-KW"/>
</dbReference>
<evidence type="ECO:0000256" key="6">
    <source>
        <dbReference type="ARBA" id="ARBA00023136"/>
    </source>
</evidence>
<evidence type="ECO:0000256" key="4">
    <source>
        <dbReference type="ARBA" id="ARBA00022989"/>
    </source>
</evidence>
<evidence type="ECO:0000256" key="3">
    <source>
        <dbReference type="ARBA" id="ARBA00022692"/>
    </source>
</evidence>
<dbReference type="PANTHER" id="PTHR24248">
    <property type="entry name" value="ADRENERGIC RECEPTOR-RELATED G-PROTEIN COUPLED RECEPTOR"/>
    <property type="match status" value="1"/>
</dbReference>
<evidence type="ECO:0000256" key="8">
    <source>
        <dbReference type="ARBA" id="ARBA00023224"/>
    </source>
</evidence>
<gene>
    <name evidence="10" type="ORF">CesoFtcFv8_010271</name>
</gene>
<keyword evidence="6" id="KW-0472">Membrane</keyword>
<dbReference type="GO" id="GO:0005886">
    <property type="term" value="C:plasma membrane"/>
    <property type="evidence" value="ECO:0007669"/>
    <property type="project" value="UniProtKB-SubCell"/>
</dbReference>
<dbReference type="PROSITE" id="PS50262">
    <property type="entry name" value="G_PROTEIN_RECEP_F1_2"/>
    <property type="match status" value="1"/>
</dbReference>
<dbReference type="SUPFAM" id="SSF81321">
    <property type="entry name" value="Family A G protein-coupled receptor-like"/>
    <property type="match status" value="1"/>
</dbReference>
<proteinExistence type="predicted"/>
<keyword evidence="7" id="KW-0675">Receptor</keyword>
<accession>A0AAN8C5B7</accession>
<dbReference type="Pfam" id="PF00001">
    <property type="entry name" value="7tm_1"/>
    <property type="match status" value="1"/>
</dbReference>
<keyword evidence="2" id="KW-1003">Cell membrane</keyword>
<dbReference type="Proteomes" id="UP001335648">
    <property type="component" value="Unassembled WGS sequence"/>
</dbReference>
<organism evidence="10 11">
    <name type="scientific">Champsocephalus esox</name>
    <name type="common">pike icefish</name>
    <dbReference type="NCBI Taxonomy" id="159716"/>
    <lineage>
        <taxon>Eukaryota</taxon>
        <taxon>Metazoa</taxon>
        <taxon>Chordata</taxon>
        <taxon>Craniata</taxon>
        <taxon>Vertebrata</taxon>
        <taxon>Euteleostomi</taxon>
        <taxon>Actinopterygii</taxon>
        <taxon>Neopterygii</taxon>
        <taxon>Teleostei</taxon>
        <taxon>Neoteleostei</taxon>
        <taxon>Acanthomorphata</taxon>
        <taxon>Eupercaria</taxon>
        <taxon>Perciformes</taxon>
        <taxon>Notothenioidei</taxon>
        <taxon>Channichthyidae</taxon>
        <taxon>Champsocephalus</taxon>
    </lineage>
</organism>
<evidence type="ECO:0000256" key="1">
    <source>
        <dbReference type="ARBA" id="ARBA00004651"/>
    </source>
</evidence>
<feature type="domain" description="G-protein coupled receptors family 1 profile" evidence="9">
    <location>
        <begin position="1"/>
        <end position="68"/>
    </location>
</feature>
<dbReference type="InterPro" id="IPR017452">
    <property type="entry name" value="GPCR_Rhodpsn_7TM"/>
</dbReference>
<dbReference type="AlphaFoldDB" id="A0AAN8C5B7"/>
<keyword evidence="4" id="KW-1133">Transmembrane helix</keyword>
<evidence type="ECO:0000259" key="9">
    <source>
        <dbReference type="PROSITE" id="PS50262"/>
    </source>
</evidence>
<evidence type="ECO:0000313" key="11">
    <source>
        <dbReference type="Proteomes" id="UP001335648"/>
    </source>
</evidence>
<keyword evidence="8" id="KW-0807">Transducer</keyword>
<name>A0AAN8C5B7_9TELE</name>
<keyword evidence="5" id="KW-0297">G-protein coupled receptor</keyword>
<evidence type="ECO:0000313" key="10">
    <source>
        <dbReference type="EMBL" id="KAK5897185.1"/>
    </source>
</evidence>
<evidence type="ECO:0000256" key="5">
    <source>
        <dbReference type="ARBA" id="ARBA00023040"/>
    </source>
</evidence>
<comment type="caution">
    <text evidence="10">The sequence shown here is derived from an EMBL/GenBank/DDBJ whole genome shotgun (WGS) entry which is preliminary data.</text>
</comment>